<dbReference type="VEuPathDB" id="FungiDB:CH63R_06621"/>
<name>A0A1B7YFT5_COLHI</name>
<proteinExistence type="predicted"/>
<dbReference type="RefSeq" id="XP_018159446.1">
    <property type="nucleotide sequence ID" value="XM_018301596.1"/>
</dbReference>
<dbReference type="GeneID" id="28865703"/>
<keyword evidence="3" id="KW-1185">Reference proteome</keyword>
<protein>
    <submittedName>
        <fullName evidence="2">Uncharacterized protein</fullName>
    </submittedName>
</protein>
<sequence length="162" mass="18311">MHVGSLPDQGGTPHFTGLPPNKADRGTWLDAIWLWLEKPEVGPAVVYQQQRHQLTTDPGALLDWIRQRFHNEAGESSLNMPRVTAGTVGVMAGPGSRRGHGEVMERSLGELHRTGLRHMPDLMMVMDDGKHRALQRRARWTIVAPHRIRVHRRVRSSDGTWL</sequence>
<dbReference type="EMBL" id="LTAN01000004">
    <property type="protein sequence ID" value="OBR10929.1"/>
    <property type="molecule type" value="Genomic_DNA"/>
</dbReference>
<accession>A0A1B7YFT5</accession>
<evidence type="ECO:0000256" key="1">
    <source>
        <dbReference type="SAM" id="MobiDB-lite"/>
    </source>
</evidence>
<dbReference type="KEGG" id="chig:CH63R_06621"/>
<feature type="region of interest" description="Disordered" evidence="1">
    <location>
        <begin position="1"/>
        <end position="21"/>
    </location>
</feature>
<gene>
    <name evidence="2" type="ORF">CH63R_06621</name>
</gene>
<reference evidence="3" key="1">
    <citation type="journal article" date="2017" name="BMC Genomics">
        <title>Gapless genome assembly of Colletotrichum higginsianum reveals chromosome structure and association of transposable elements with secondary metabolite gene clusters.</title>
        <authorList>
            <person name="Dallery J.-F."/>
            <person name="Lapalu N."/>
            <person name="Zampounis A."/>
            <person name="Pigne S."/>
            <person name="Luyten I."/>
            <person name="Amselem J."/>
            <person name="Wittenberg A.H.J."/>
            <person name="Zhou S."/>
            <person name="de Queiroz M.V."/>
            <person name="Robin G.P."/>
            <person name="Auger A."/>
            <person name="Hainaut M."/>
            <person name="Henrissat B."/>
            <person name="Kim K.-T."/>
            <person name="Lee Y.-H."/>
            <person name="Lespinet O."/>
            <person name="Schwartz D.C."/>
            <person name="Thon M.R."/>
            <person name="O'Connell R.J."/>
        </authorList>
    </citation>
    <scope>NUCLEOTIDE SEQUENCE [LARGE SCALE GENOMIC DNA]</scope>
    <source>
        <strain evidence="3">IMI 349063</strain>
    </source>
</reference>
<evidence type="ECO:0000313" key="2">
    <source>
        <dbReference type="EMBL" id="OBR10929.1"/>
    </source>
</evidence>
<comment type="caution">
    <text evidence="2">The sequence shown here is derived from an EMBL/GenBank/DDBJ whole genome shotgun (WGS) entry which is preliminary data.</text>
</comment>
<dbReference type="AlphaFoldDB" id="A0A1B7YFT5"/>
<evidence type="ECO:0000313" key="3">
    <source>
        <dbReference type="Proteomes" id="UP000092177"/>
    </source>
</evidence>
<dbReference type="Proteomes" id="UP000092177">
    <property type="component" value="Chromosome 4"/>
</dbReference>
<organism evidence="2 3">
    <name type="scientific">Colletotrichum higginsianum (strain IMI 349063)</name>
    <name type="common">Crucifer anthracnose fungus</name>
    <dbReference type="NCBI Taxonomy" id="759273"/>
    <lineage>
        <taxon>Eukaryota</taxon>
        <taxon>Fungi</taxon>
        <taxon>Dikarya</taxon>
        <taxon>Ascomycota</taxon>
        <taxon>Pezizomycotina</taxon>
        <taxon>Sordariomycetes</taxon>
        <taxon>Hypocreomycetidae</taxon>
        <taxon>Glomerellales</taxon>
        <taxon>Glomerellaceae</taxon>
        <taxon>Colletotrichum</taxon>
        <taxon>Colletotrichum destructivum species complex</taxon>
    </lineage>
</organism>